<evidence type="ECO:0000313" key="2">
    <source>
        <dbReference type="EMBL" id="SDO03233.1"/>
    </source>
</evidence>
<evidence type="ECO:0000313" key="3">
    <source>
        <dbReference type="Proteomes" id="UP000199088"/>
    </source>
</evidence>
<gene>
    <name evidence="2" type="ORF">SAMN05660199_01171</name>
</gene>
<keyword evidence="3" id="KW-1185">Reference proteome</keyword>
<dbReference type="EMBL" id="FNIR01000003">
    <property type="protein sequence ID" value="SDO03233.1"/>
    <property type="molecule type" value="Genomic_DNA"/>
</dbReference>
<accession>A0A1H0G8J7</accession>
<proteinExistence type="predicted"/>
<dbReference type="AlphaFoldDB" id="A0A1H0G8J7"/>
<name>A0A1H0G8J7_9ACTN</name>
<dbReference type="Proteomes" id="UP000199088">
    <property type="component" value="Unassembled WGS sequence"/>
</dbReference>
<organism evidence="2 3">
    <name type="scientific">Klenkia soli</name>
    <dbReference type="NCBI Taxonomy" id="1052260"/>
    <lineage>
        <taxon>Bacteria</taxon>
        <taxon>Bacillati</taxon>
        <taxon>Actinomycetota</taxon>
        <taxon>Actinomycetes</taxon>
        <taxon>Geodermatophilales</taxon>
        <taxon>Geodermatophilaceae</taxon>
        <taxon>Klenkia</taxon>
    </lineage>
</organism>
<sequence>MEDQIKAMTSHPETAFGDSSPALWRAGRREGLSSALQVFRRRLEESQRGDEPLDDQLTVDLLHRLVAEMTAAVMQADQPSLF</sequence>
<reference evidence="3" key="1">
    <citation type="submission" date="2016-10" db="EMBL/GenBank/DDBJ databases">
        <authorList>
            <person name="Varghese N."/>
            <person name="Submissions S."/>
        </authorList>
    </citation>
    <scope>NUCLEOTIDE SEQUENCE [LARGE SCALE GENOMIC DNA]</scope>
    <source>
        <strain evidence="3">DSM 45843</strain>
    </source>
</reference>
<protein>
    <submittedName>
        <fullName evidence="2">Uncharacterized protein</fullName>
    </submittedName>
</protein>
<evidence type="ECO:0000256" key="1">
    <source>
        <dbReference type="SAM" id="MobiDB-lite"/>
    </source>
</evidence>
<feature type="region of interest" description="Disordered" evidence="1">
    <location>
        <begin position="1"/>
        <end position="21"/>
    </location>
</feature>